<sequence length="255" mass="29151">MCTIFICTFASVTFASYVLLICSCFFVIIIASIEITKFTKYGYAYFGNSEFNRFFLITRLLVTLLFIIFYTFHIINLKKSKLEQLNNGNVENAATPPSIPRATLTGHNLQESTFNNSNNPDMPRIDMNRTIADIEKDNADFVEQKNNEAFEGFSIKKIFFPTINKDDMQSISMSPNIGSIKKTNPFNHYKVMVSEYLNNPRSVNLKIGIPGMNDVEMSNELASMNKSIIENNMGFETNHILYNNNMNNNMNNNKK</sequence>
<dbReference type="VEuPathDB" id="PlasmoDB:PVVCY_0802340"/>
<keyword evidence="1" id="KW-0472">Membrane</keyword>
<gene>
    <name evidence="2" type="ORF">PVSEL_0802680</name>
</gene>
<dbReference type="VEuPathDB" id="PlasmoDB:PVBDA_0802550"/>
<organism evidence="2 3">
    <name type="scientific">Plasmodium vinckei</name>
    <dbReference type="NCBI Taxonomy" id="5860"/>
    <lineage>
        <taxon>Eukaryota</taxon>
        <taxon>Sar</taxon>
        <taxon>Alveolata</taxon>
        <taxon>Apicomplexa</taxon>
        <taxon>Aconoidasida</taxon>
        <taxon>Haemosporida</taxon>
        <taxon>Plasmodiidae</taxon>
        <taxon>Plasmodium</taxon>
        <taxon>Plasmodium (Vinckeia)</taxon>
    </lineage>
</organism>
<proteinExistence type="predicted"/>
<dbReference type="VEuPathDB" id="PlasmoDB:PVPCR_0802550"/>
<feature type="transmembrane region" description="Helical" evidence="1">
    <location>
        <begin position="53"/>
        <end position="72"/>
    </location>
</feature>
<keyword evidence="1" id="KW-1133">Transmembrane helix</keyword>
<accession>A0A6V7SU30</accession>
<name>A0A6V7SU30_PLAVN</name>
<dbReference type="VEuPathDB" id="PlasmoDB:PVSEL_0802680"/>
<evidence type="ECO:0000313" key="2">
    <source>
        <dbReference type="EMBL" id="CAD2103127.1"/>
    </source>
</evidence>
<keyword evidence="1" id="KW-0812">Transmembrane</keyword>
<dbReference type="Proteomes" id="UP000515697">
    <property type="component" value="Chromosome PVSEL_08"/>
</dbReference>
<dbReference type="AlphaFoldDB" id="A0A6V7SU30"/>
<evidence type="ECO:0000256" key="1">
    <source>
        <dbReference type="SAM" id="Phobius"/>
    </source>
</evidence>
<protein>
    <submittedName>
        <fullName evidence="2">Uncharacterized protein</fullName>
    </submittedName>
</protein>
<dbReference type="EMBL" id="LR865429">
    <property type="protein sequence ID" value="CAD2103127.1"/>
    <property type="molecule type" value="Genomic_DNA"/>
</dbReference>
<dbReference type="VEuPathDB" id="PlasmoDB:PVLDE_0802570"/>
<feature type="transmembrane region" description="Helical" evidence="1">
    <location>
        <begin position="12"/>
        <end position="33"/>
    </location>
</feature>
<reference evidence="2 3" key="1">
    <citation type="submission" date="2020-08" db="EMBL/GenBank/DDBJ databases">
        <authorList>
            <person name="Ramaprasad A."/>
        </authorList>
    </citation>
    <scope>NUCLEOTIDE SEQUENCE [LARGE SCALE GENOMIC DNA]</scope>
</reference>
<evidence type="ECO:0000313" key="3">
    <source>
        <dbReference type="Proteomes" id="UP000515697"/>
    </source>
</evidence>